<name>A0AC35TIJ0_9BILA</name>
<reference evidence="2" key="1">
    <citation type="submission" date="2016-11" db="UniProtKB">
        <authorList>
            <consortium name="WormBaseParasite"/>
        </authorList>
    </citation>
    <scope>IDENTIFICATION</scope>
    <source>
        <strain evidence="2">KR3021</strain>
    </source>
</reference>
<dbReference type="WBParaSite" id="RSKR_0000100000.1">
    <property type="protein sequence ID" value="RSKR_0000100000.1"/>
    <property type="gene ID" value="RSKR_0000100000"/>
</dbReference>
<evidence type="ECO:0000313" key="1">
    <source>
        <dbReference type="Proteomes" id="UP000095286"/>
    </source>
</evidence>
<dbReference type="Proteomes" id="UP000095286">
    <property type="component" value="Unplaced"/>
</dbReference>
<evidence type="ECO:0000313" key="2">
    <source>
        <dbReference type="WBParaSite" id="RSKR_0000100000.1"/>
    </source>
</evidence>
<proteinExistence type="predicted"/>
<accession>A0AC35TIJ0</accession>
<protein>
    <submittedName>
        <fullName evidence="2">Cytochrome c oxidase assembly factor 3</fullName>
    </submittedName>
</protein>
<organism evidence="1 2">
    <name type="scientific">Rhabditophanes sp. KR3021</name>
    <dbReference type="NCBI Taxonomy" id="114890"/>
    <lineage>
        <taxon>Eukaryota</taxon>
        <taxon>Metazoa</taxon>
        <taxon>Ecdysozoa</taxon>
        <taxon>Nematoda</taxon>
        <taxon>Chromadorea</taxon>
        <taxon>Rhabditida</taxon>
        <taxon>Tylenchina</taxon>
        <taxon>Panagrolaimomorpha</taxon>
        <taxon>Strongyloidoidea</taxon>
        <taxon>Alloionematidae</taxon>
        <taxon>Rhabditophanes</taxon>
    </lineage>
</organism>
<sequence length="140" mass="16267">MALNCLRLPKLVSRMSFLRFHSLSVKESSKTITVDKTRKDELDAGYDQNSEMLQRLEITDLPRAQQRFAKQFEKVNDERIKEIFKKNYKNMATMAVLLGVVVSIYFYTIYAVKQETFLEEIDEEVAIEKAADPVITKKGH</sequence>